<dbReference type="EMBL" id="CAJVQA010072200">
    <property type="protein sequence ID" value="CAG8833960.1"/>
    <property type="molecule type" value="Genomic_DNA"/>
</dbReference>
<evidence type="ECO:0000313" key="1">
    <source>
        <dbReference type="EMBL" id="CAG8833960.1"/>
    </source>
</evidence>
<evidence type="ECO:0000313" key="2">
    <source>
        <dbReference type="Proteomes" id="UP000789759"/>
    </source>
</evidence>
<dbReference type="AlphaFoldDB" id="A0A9N9KHF0"/>
<comment type="caution">
    <text evidence="1">The sequence shown here is derived from an EMBL/GenBank/DDBJ whole genome shotgun (WGS) entry which is preliminary data.</text>
</comment>
<gene>
    <name evidence="1" type="ORF">CPELLU_LOCUS21048</name>
</gene>
<reference evidence="1" key="1">
    <citation type="submission" date="2021-06" db="EMBL/GenBank/DDBJ databases">
        <authorList>
            <person name="Kallberg Y."/>
            <person name="Tangrot J."/>
            <person name="Rosling A."/>
        </authorList>
    </citation>
    <scope>NUCLEOTIDE SEQUENCE</scope>
    <source>
        <strain evidence="1">FL966</strain>
    </source>
</reference>
<keyword evidence="2" id="KW-1185">Reference proteome</keyword>
<dbReference type="Proteomes" id="UP000789759">
    <property type="component" value="Unassembled WGS sequence"/>
</dbReference>
<feature type="non-terminal residue" evidence="1">
    <location>
        <position position="1"/>
    </location>
</feature>
<accession>A0A9N9KHF0</accession>
<sequence length="42" mass="5065">LEKYINYLKKKLVSEIISYQEILNQAIYQKSEQSKDDKKDDN</sequence>
<organism evidence="1 2">
    <name type="scientific">Cetraspora pellucida</name>
    <dbReference type="NCBI Taxonomy" id="1433469"/>
    <lineage>
        <taxon>Eukaryota</taxon>
        <taxon>Fungi</taxon>
        <taxon>Fungi incertae sedis</taxon>
        <taxon>Mucoromycota</taxon>
        <taxon>Glomeromycotina</taxon>
        <taxon>Glomeromycetes</taxon>
        <taxon>Diversisporales</taxon>
        <taxon>Gigasporaceae</taxon>
        <taxon>Cetraspora</taxon>
    </lineage>
</organism>
<protein>
    <submittedName>
        <fullName evidence="1">12577_t:CDS:1</fullName>
    </submittedName>
</protein>
<name>A0A9N9KHF0_9GLOM</name>
<feature type="non-terminal residue" evidence="1">
    <location>
        <position position="42"/>
    </location>
</feature>
<proteinExistence type="predicted"/>